<organism evidence="1">
    <name type="scientific">marine sediment metagenome</name>
    <dbReference type="NCBI Taxonomy" id="412755"/>
    <lineage>
        <taxon>unclassified sequences</taxon>
        <taxon>metagenomes</taxon>
        <taxon>ecological metagenomes</taxon>
    </lineage>
</organism>
<evidence type="ECO:0008006" key="2">
    <source>
        <dbReference type="Google" id="ProtNLM"/>
    </source>
</evidence>
<dbReference type="AlphaFoldDB" id="X1VVI1"/>
<accession>X1VVI1</accession>
<protein>
    <recommendedName>
        <fullName evidence="2">PD-(D/E)XK endonuclease-like domain-containing protein</fullName>
    </recommendedName>
</protein>
<gene>
    <name evidence="1" type="ORF">S12H4_42494</name>
</gene>
<dbReference type="EMBL" id="BARW01026010">
    <property type="protein sequence ID" value="GAJ14635.1"/>
    <property type="molecule type" value="Genomic_DNA"/>
</dbReference>
<proteinExistence type="predicted"/>
<evidence type="ECO:0000313" key="1">
    <source>
        <dbReference type="EMBL" id="GAJ14635.1"/>
    </source>
</evidence>
<name>X1VVI1_9ZZZZ</name>
<comment type="caution">
    <text evidence="1">The sequence shown here is derived from an EMBL/GenBank/DDBJ whole genome shotgun (WGS) entry which is preliminary data.</text>
</comment>
<sequence length="132" mass="14815">PFTIPDNIVGELFSVYRGWFAGNVDRVVFAEKMVVSHKYRYAGTADLLAVMKGDASPALIDIKCTGGFWPTMPLQLAGYREAILEEGGQVNRRLIVRLDKGQLGLQVKEYTEHARDFNAFLCALGLFRYLNI</sequence>
<feature type="non-terminal residue" evidence="1">
    <location>
        <position position="1"/>
    </location>
</feature>
<reference evidence="1" key="1">
    <citation type="journal article" date="2014" name="Front. Microbiol.">
        <title>High frequency of phylogenetically diverse reductive dehalogenase-homologous genes in deep subseafloor sedimentary metagenomes.</title>
        <authorList>
            <person name="Kawai M."/>
            <person name="Futagami T."/>
            <person name="Toyoda A."/>
            <person name="Takaki Y."/>
            <person name="Nishi S."/>
            <person name="Hori S."/>
            <person name="Arai W."/>
            <person name="Tsubouchi T."/>
            <person name="Morono Y."/>
            <person name="Uchiyama I."/>
            <person name="Ito T."/>
            <person name="Fujiyama A."/>
            <person name="Inagaki F."/>
            <person name="Takami H."/>
        </authorList>
    </citation>
    <scope>NUCLEOTIDE SEQUENCE</scope>
    <source>
        <strain evidence="1">Expedition CK06-06</strain>
    </source>
</reference>